<name>A0A5J5F203_9PEZI</name>
<proteinExistence type="predicted"/>
<comment type="caution">
    <text evidence="2">The sequence shown here is derived from an EMBL/GenBank/DDBJ whole genome shotgun (WGS) entry which is preliminary data.</text>
</comment>
<evidence type="ECO:0000313" key="2">
    <source>
        <dbReference type="EMBL" id="KAA8909945.1"/>
    </source>
</evidence>
<dbReference type="InParanoid" id="A0A5J5F203"/>
<keyword evidence="3" id="KW-1185">Reference proteome</keyword>
<evidence type="ECO:0000313" key="3">
    <source>
        <dbReference type="Proteomes" id="UP000326924"/>
    </source>
</evidence>
<protein>
    <submittedName>
        <fullName evidence="2">Uncharacterized protein</fullName>
    </submittedName>
</protein>
<feature type="compositionally biased region" description="Pro residues" evidence="1">
    <location>
        <begin position="205"/>
        <end position="214"/>
    </location>
</feature>
<organism evidence="2 3">
    <name type="scientific">Sphaerosporella brunnea</name>
    <dbReference type="NCBI Taxonomy" id="1250544"/>
    <lineage>
        <taxon>Eukaryota</taxon>
        <taxon>Fungi</taxon>
        <taxon>Dikarya</taxon>
        <taxon>Ascomycota</taxon>
        <taxon>Pezizomycotina</taxon>
        <taxon>Pezizomycetes</taxon>
        <taxon>Pezizales</taxon>
        <taxon>Pyronemataceae</taxon>
        <taxon>Sphaerosporella</taxon>
    </lineage>
</organism>
<dbReference type="EMBL" id="VXIS01000052">
    <property type="protein sequence ID" value="KAA8909945.1"/>
    <property type="molecule type" value="Genomic_DNA"/>
</dbReference>
<reference evidence="2 3" key="1">
    <citation type="submission" date="2019-09" db="EMBL/GenBank/DDBJ databases">
        <title>Draft genome of the ectomycorrhizal ascomycete Sphaerosporella brunnea.</title>
        <authorList>
            <consortium name="DOE Joint Genome Institute"/>
            <person name="Benucci G.M."/>
            <person name="Marozzi G."/>
            <person name="Antonielli L."/>
            <person name="Sanchez S."/>
            <person name="Marco P."/>
            <person name="Wang X."/>
            <person name="Falini L.B."/>
            <person name="Barry K."/>
            <person name="Haridas S."/>
            <person name="Lipzen A."/>
            <person name="Labutti K."/>
            <person name="Grigoriev I.V."/>
            <person name="Murat C."/>
            <person name="Martin F."/>
            <person name="Albertini E."/>
            <person name="Donnini D."/>
            <person name="Bonito G."/>
        </authorList>
    </citation>
    <scope>NUCLEOTIDE SEQUENCE [LARGE SCALE GENOMIC DNA]</scope>
    <source>
        <strain evidence="2 3">Sb_GMNB300</strain>
    </source>
</reference>
<gene>
    <name evidence="2" type="ORF">FN846DRAFT_581969</name>
</gene>
<sequence>MAAWPGGWFSAPSTIIISHHHNHCHEPSPTRHRSHRYHRVRLQSFDSPAYCTVNIGHSCNQELEPHRCLRRPSLVHLKGEFSAHQRQPALPKPPIYRARRTLPKRECGQPALPDPQALQHTEKKTKKTPTLEFHDRLFPPPSCFHQKKNKPDSTKCITGRVSRRQISQRAERARFWVPKWEGSDGGSAGSSAGPKYSHRESGAPRPLPRGPLPPASSSSAV</sequence>
<feature type="region of interest" description="Disordered" evidence="1">
    <location>
        <begin position="105"/>
        <end position="221"/>
    </location>
</feature>
<evidence type="ECO:0000256" key="1">
    <source>
        <dbReference type="SAM" id="MobiDB-lite"/>
    </source>
</evidence>
<dbReference type="AlphaFoldDB" id="A0A5J5F203"/>
<dbReference type="Proteomes" id="UP000326924">
    <property type="component" value="Unassembled WGS sequence"/>
</dbReference>
<accession>A0A5J5F203</accession>